<dbReference type="Gene3D" id="3.90.70.10">
    <property type="entry name" value="Cysteine proteinases"/>
    <property type="match status" value="1"/>
</dbReference>
<evidence type="ECO:0000313" key="7">
    <source>
        <dbReference type="Proteomes" id="UP000472276"/>
    </source>
</evidence>
<feature type="compositionally biased region" description="Low complexity" evidence="4">
    <location>
        <begin position="448"/>
        <end position="466"/>
    </location>
</feature>
<dbReference type="InterPro" id="IPR001394">
    <property type="entry name" value="Peptidase_C19_UCH"/>
</dbReference>
<feature type="domain" description="USP" evidence="5">
    <location>
        <begin position="34"/>
        <end position="355"/>
    </location>
</feature>
<evidence type="ECO:0000256" key="2">
    <source>
        <dbReference type="ARBA" id="ARBA00022786"/>
    </source>
</evidence>
<dbReference type="InterPro" id="IPR038765">
    <property type="entry name" value="Papain-like_cys_pep_sf"/>
</dbReference>
<feature type="compositionally biased region" description="Low complexity" evidence="4">
    <location>
        <begin position="608"/>
        <end position="620"/>
    </location>
</feature>
<dbReference type="PANTHER" id="PTHR22975:SF5">
    <property type="entry name" value="INACTIVE UBIQUITIN CARBOXYL-TERMINAL HYDROLASE 54"/>
    <property type="match status" value="1"/>
</dbReference>
<evidence type="ECO:0000256" key="4">
    <source>
        <dbReference type="SAM" id="MobiDB-lite"/>
    </source>
</evidence>
<evidence type="ECO:0000256" key="3">
    <source>
        <dbReference type="ARBA" id="ARBA00022801"/>
    </source>
</evidence>
<keyword evidence="2" id="KW-0833">Ubl conjugation pathway</keyword>
<reference evidence="6" key="3">
    <citation type="submission" date="2025-09" db="UniProtKB">
        <authorList>
            <consortium name="Ensembl"/>
        </authorList>
    </citation>
    <scope>IDENTIFICATION</scope>
</reference>
<dbReference type="FunFam" id="3.90.70.10:FF:000041">
    <property type="entry name" value="Inactive ubiquitin carboxyl-terminal hydrolase 53"/>
    <property type="match status" value="1"/>
</dbReference>
<evidence type="ECO:0000259" key="5">
    <source>
        <dbReference type="PROSITE" id="PS50235"/>
    </source>
</evidence>
<dbReference type="PANTHER" id="PTHR22975">
    <property type="entry name" value="UBIQUITIN SPECIFIC PROTEINASE"/>
    <property type="match status" value="1"/>
</dbReference>
<organism evidence="6 7">
    <name type="scientific">Oreochromis aureus</name>
    <name type="common">Israeli tilapia</name>
    <name type="synonym">Chromis aureus</name>
    <dbReference type="NCBI Taxonomy" id="47969"/>
    <lineage>
        <taxon>Eukaryota</taxon>
        <taxon>Metazoa</taxon>
        <taxon>Chordata</taxon>
        <taxon>Craniata</taxon>
        <taxon>Vertebrata</taxon>
        <taxon>Euteleostomi</taxon>
        <taxon>Actinopterygii</taxon>
        <taxon>Neopterygii</taxon>
        <taxon>Teleostei</taxon>
        <taxon>Neoteleostei</taxon>
        <taxon>Acanthomorphata</taxon>
        <taxon>Ovalentaria</taxon>
        <taxon>Cichlomorphae</taxon>
        <taxon>Cichliformes</taxon>
        <taxon>Cichlidae</taxon>
        <taxon>African cichlids</taxon>
        <taxon>Pseudocrenilabrinae</taxon>
        <taxon>Oreochromini</taxon>
        <taxon>Oreochromis</taxon>
    </lineage>
</organism>
<dbReference type="InterPro" id="IPR028889">
    <property type="entry name" value="USP"/>
</dbReference>
<dbReference type="GO" id="GO:0016579">
    <property type="term" value="P:protein deubiquitination"/>
    <property type="evidence" value="ECO:0007669"/>
    <property type="project" value="InterPro"/>
</dbReference>
<comment type="similarity">
    <text evidence="1">Belongs to the peptidase C19 family.</text>
</comment>
<sequence length="701" mass="78289">MSWKRNYFASGGGAVGGVQGLVTPRTMTSIAPSKGLSNEPGQNSCFLNSALQVLWHLDIFRRSFRQLTTHKCMEDSCIFCALKSIFAQFQFSSERVLPSDALRSALAKTFQDEQRFQLGIMDDAAECFENLLMRIHFHISAESREDICTAKHCIPHQKFAMTLFEQCVCNSCGATSDPLPFIQMVHYISTTSLCNQAVRMLECREKPTPDMFGELLRNASNMGDLRNCPSNCGEVLRIRRVLMNSPEIVSIGLVWDSDHSDLAEDVIHSLGTCLRLGDLFYRVTEERARQAELYLVGMVCYYGKHYSTFFFQTKIRKWMYFDDAHVKEIGPKWKDVVSRCIKGHYQPLLLLYADPRGTPVILQESPNPCTSSNPQLELQHCSSKAGYDSEDSGTAKMIHSAKYQIGLICLYHLRTCGVISAVEGPPRPPSPPLQEYKETAVFLLSSRRPLTSSSSSSRPLSSSSSSGVGGCEGGIGGPHWEDESTSSESKSSSSGGRYRPTWRPRREALNIDSIFTRQRGSSVGYNTVPEVEAREIGELEAGFGLVGQPRSLGSGRTMGPPAPPPLRGVEHQPRLIQRMESGYESSERNSSSPDREVGQQKRVLMSGPSWRSVPKSKSSSAILQELPPPTWSGPGRSELDELQEEVVRRARLQEQQKRREAEREAAMGFNPKPSKFMDLDQLQHQGMDEIWKNRKTAAGSW</sequence>
<feature type="region of interest" description="Disordered" evidence="4">
    <location>
        <begin position="548"/>
        <end position="641"/>
    </location>
</feature>
<feature type="region of interest" description="Disordered" evidence="4">
    <location>
        <begin position="653"/>
        <end position="676"/>
    </location>
</feature>
<reference evidence="7" key="1">
    <citation type="submission" date="2020-03" db="EMBL/GenBank/DDBJ databases">
        <title>Evolution of repeat sequences and sex chromosomes of tilapia species revealed by chromosome-level genomes.</title>
        <authorList>
            <person name="Xu L."/>
            <person name="Tao W."/>
            <person name="Wang D."/>
            <person name="Zhou Q."/>
        </authorList>
    </citation>
    <scope>NUCLEOTIDE SEQUENCE [LARGE SCALE GENOMIC DNA]</scope>
    <source>
        <strain evidence="7">Israel</strain>
    </source>
</reference>
<protein>
    <recommendedName>
        <fullName evidence="5">USP domain-containing protein</fullName>
    </recommendedName>
</protein>
<dbReference type="SUPFAM" id="SSF54001">
    <property type="entry name" value="Cysteine proteinases"/>
    <property type="match status" value="1"/>
</dbReference>
<feature type="region of interest" description="Disordered" evidence="4">
    <location>
        <begin position="448"/>
        <end position="503"/>
    </location>
</feature>
<dbReference type="InterPro" id="IPR052398">
    <property type="entry name" value="Ubiquitin_hydrolase_53/54"/>
</dbReference>
<dbReference type="AlphaFoldDB" id="A0AAZ1XG19"/>
<reference evidence="6" key="2">
    <citation type="submission" date="2025-08" db="UniProtKB">
        <authorList>
            <consortium name="Ensembl"/>
        </authorList>
    </citation>
    <scope>IDENTIFICATION</scope>
</reference>
<name>A0AAZ1XG19_OREAU</name>
<proteinExistence type="inferred from homology"/>
<gene>
    <name evidence="6" type="primary">LOC116328801</name>
</gene>
<dbReference type="CDD" id="cd02257">
    <property type="entry name" value="Peptidase_C19"/>
    <property type="match status" value="1"/>
</dbReference>
<dbReference type="Pfam" id="PF00443">
    <property type="entry name" value="UCH"/>
    <property type="match status" value="1"/>
</dbReference>
<keyword evidence="3" id="KW-0378">Hydrolase</keyword>
<keyword evidence="7" id="KW-1185">Reference proteome</keyword>
<dbReference type="PROSITE" id="PS50235">
    <property type="entry name" value="USP_3"/>
    <property type="match status" value="1"/>
</dbReference>
<dbReference type="GO" id="GO:0004843">
    <property type="term" value="F:cysteine-type deubiquitinase activity"/>
    <property type="evidence" value="ECO:0007669"/>
    <property type="project" value="InterPro"/>
</dbReference>
<feature type="compositionally biased region" description="Gly residues" evidence="4">
    <location>
        <begin position="467"/>
        <end position="477"/>
    </location>
</feature>
<dbReference type="Ensembl" id="ENSOABT00000079678.1">
    <property type="protein sequence ID" value="ENSOABP00000066563.1"/>
    <property type="gene ID" value="ENSOABG00000029803.1"/>
</dbReference>
<dbReference type="Proteomes" id="UP000472276">
    <property type="component" value="Unassembled WGS sequence"/>
</dbReference>
<accession>A0AAZ1XG19</accession>
<evidence type="ECO:0000256" key="1">
    <source>
        <dbReference type="ARBA" id="ARBA00009085"/>
    </source>
</evidence>
<evidence type="ECO:0000313" key="6">
    <source>
        <dbReference type="Ensembl" id="ENSOABP00000066563.1"/>
    </source>
</evidence>
<feature type="compositionally biased region" description="Basic and acidic residues" evidence="4">
    <location>
        <begin position="653"/>
        <end position="665"/>
    </location>
</feature>
<feature type="compositionally biased region" description="Low complexity" evidence="4">
    <location>
        <begin position="580"/>
        <end position="592"/>
    </location>
</feature>